<proteinExistence type="predicted"/>
<dbReference type="AlphaFoldDB" id="A0A0F9CTJ6"/>
<feature type="non-terminal residue" evidence="1">
    <location>
        <position position="39"/>
    </location>
</feature>
<sequence length="39" mass="4130">MLRAQGPASLNTKTKALAAAYFPHPVAQAVSSALRRFTS</sequence>
<evidence type="ECO:0000313" key="1">
    <source>
        <dbReference type="EMBL" id="KKL52549.1"/>
    </source>
</evidence>
<name>A0A0F9CTJ6_9ZZZZ</name>
<accession>A0A0F9CTJ6</accession>
<organism evidence="1">
    <name type="scientific">marine sediment metagenome</name>
    <dbReference type="NCBI Taxonomy" id="412755"/>
    <lineage>
        <taxon>unclassified sequences</taxon>
        <taxon>metagenomes</taxon>
        <taxon>ecological metagenomes</taxon>
    </lineage>
</organism>
<reference evidence="1" key="1">
    <citation type="journal article" date="2015" name="Nature">
        <title>Complex archaea that bridge the gap between prokaryotes and eukaryotes.</title>
        <authorList>
            <person name="Spang A."/>
            <person name="Saw J.H."/>
            <person name="Jorgensen S.L."/>
            <person name="Zaremba-Niedzwiedzka K."/>
            <person name="Martijn J."/>
            <person name="Lind A.E."/>
            <person name="van Eijk R."/>
            <person name="Schleper C."/>
            <person name="Guy L."/>
            <person name="Ettema T.J."/>
        </authorList>
    </citation>
    <scope>NUCLEOTIDE SEQUENCE</scope>
</reference>
<comment type="caution">
    <text evidence="1">The sequence shown here is derived from an EMBL/GenBank/DDBJ whole genome shotgun (WGS) entry which is preliminary data.</text>
</comment>
<gene>
    <name evidence="1" type="ORF">LCGC14_2284360</name>
</gene>
<dbReference type="EMBL" id="LAZR01031853">
    <property type="protein sequence ID" value="KKL52549.1"/>
    <property type="molecule type" value="Genomic_DNA"/>
</dbReference>
<protein>
    <submittedName>
        <fullName evidence="1">Uncharacterized protein</fullName>
    </submittedName>
</protein>